<comment type="caution">
    <text evidence="1">The sequence shown here is derived from an EMBL/GenBank/DDBJ whole genome shotgun (WGS) entry which is preliminary data.</text>
</comment>
<proteinExistence type="predicted"/>
<keyword evidence="2" id="KW-1185">Reference proteome</keyword>
<accession>A0ABW7C5D2</accession>
<reference evidence="2" key="1">
    <citation type="journal article" date="2024" name="Algal Res.">
        <title>Biochemical, toxicological and genomic investigation of a high-biomass producing Limnothrix strain isolated from Italian shallow drinking water reservoir.</title>
        <authorList>
            <person name="Simonazzi M."/>
            <person name="Shishido T.K."/>
            <person name="Delbaje E."/>
            <person name="Wahlsten M."/>
            <person name="Fewer D.P."/>
            <person name="Sivonen K."/>
            <person name="Pezzolesi L."/>
            <person name="Pistocchi R."/>
        </authorList>
    </citation>
    <scope>NUCLEOTIDE SEQUENCE [LARGE SCALE GENOMIC DNA]</scope>
    <source>
        <strain evidence="2">LRLZ20PSL1</strain>
    </source>
</reference>
<dbReference type="EMBL" id="JAZAQF010000012">
    <property type="protein sequence ID" value="MFG3816387.1"/>
    <property type="molecule type" value="Genomic_DNA"/>
</dbReference>
<dbReference type="Proteomes" id="UP001604335">
    <property type="component" value="Unassembled WGS sequence"/>
</dbReference>
<evidence type="ECO:0000313" key="2">
    <source>
        <dbReference type="Proteomes" id="UP001604335"/>
    </source>
</evidence>
<sequence>MTESQLLEAILQLPEGDRLDLLDRLMGALIQDSGKAKNLFQRYVLLHLLQDPDCLAGLSPTELTTLAHSQLTSDRQAELKNLLARNSQQPSSLSSEEQSQFDQILIEIDQLNWLKAQALCTLKNL</sequence>
<organism evidence="1 2">
    <name type="scientific">Limnothrix redekei LRLZ20PSL1</name>
    <dbReference type="NCBI Taxonomy" id="3112953"/>
    <lineage>
        <taxon>Bacteria</taxon>
        <taxon>Bacillati</taxon>
        <taxon>Cyanobacteriota</taxon>
        <taxon>Cyanophyceae</taxon>
        <taxon>Pseudanabaenales</taxon>
        <taxon>Pseudanabaenaceae</taxon>
        <taxon>Limnothrix</taxon>
    </lineage>
</organism>
<gene>
    <name evidence="1" type="ORF">VPK24_01965</name>
</gene>
<protein>
    <submittedName>
        <fullName evidence="1">Uncharacterized protein</fullName>
    </submittedName>
</protein>
<name>A0ABW7C5D2_9CYAN</name>
<evidence type="ECO:0000313" key="1">
    <source>
        <dbReference type="EMBL" id="MFG3816387.1"/>
    </source>
</evidence>
<dbReference type="RefSeq" id="WP_393010245.1">
    <property type="nucleotide sequence ID" value="NZ_JAZAQF010000012.1"/>
</dbReference>